<sequence>MNPRTVCAILCWISLVGPGASGCGASTNDSTDSNHTGSSGGHASTSSATGVVTTGGPSSTSEAGGGPASASETGGDSTGSSGSSAPTEGDDDSSGSSDSSGPGSESSGSPIDIPGWTLTFHDEFEGDALDPAKGWLVYGGPQGNAPDFSHFDPAQVSVSDGALHLKIEKREVNGRPYACGGVEPDLGTVQTYGRWVARVRFPPGKGNVGYIGLFGETTTEVDFGEVAGKSPLENSFTQHWGDGESEQYTWSGTDSTADFHEYTLIWEPGTLTWLVDGEQLHQMTQHFDDAPLLFAMGDWAAPCDIDWAGCPDDTTPYPAYMDVDYVRIYKKE</sequence>
<dbReference type="Pfam" id="PF00722">
    <property type="entry name" value="Glyco_hydro_16"/>
    <property type="match status" value="1"/>
</dbReference>
<gene>
    <name evidence="5" type="ORF">SAMN02745121_08997</name>
</gene>
<feature type="compositionally biased region" description="Low complexity" evidence="2">
    <location>
        <begin position="35"/>
        <end position="61"/>
    </location>
</feature>
<evidence type="ECO:0000313" key="6">
    <source>
        <dbReference type="Proteomes" id="UP000199400"/>
    </source>
</evidence>
<feature type="compositionally biased region" description="Low complexity" evidence="2">
    <location>
        <begin position="68"/>
        <end position="87"/>
    </location>
</feature>
<dbReference type="EMBL" id="FOMX01000087">
    <property type="protein sequence ID" value="SFF45993.1"/>
    <property type="molecule type" value="Genomic_DNA"/>
</dbReference>
<dbReference type="GO" id="GO:0004553">
    <property type="term" value="F:hydrolase activity, hydrolyzing O-glycosyl compounds"/>
    <property type="evidence" value="ECO:0007669"/>
    <property type="project" value="InterPro"/>
</dbReference>
<evidence type="ECO:0000256" key="2">
    <source>
        <dbReference type="SAM" id="MobiDB-lite"/>
    </source>
</evidence>
<dbReference type="STRING" id="54.SAMN02745121_08997"/>
<evidence type="ECO:0000256" key="1">
    <source>
        <dbReference type="ARBA" id="ARBA00006865"/>
    </source>
</evidence>
<dbReference type="PANTHER" id="PTHR10963:SF55">
    <property type="entry name" value="GLYCOSIDE HYDROLASE FAMILY 16 PROTEIN"/>
    <property type="match status" value="1"/>
</dbReference>
<comment type="similarity">
    <text evidence="1">Belongs to the glycosyl hydrolase 16 family.</text>
</comment>
<dbReference type="Gene3D" id="2.60.120.200">
    <property type="match status" value="1"/>
</dbReference>
<keyword evidence="6" id="KW-1185">Reference proteome</keyword>
<dbReference type="PANTHER" id="PTHR10963">
    <property type="entry name" value="GLYCOSYL HYDROLASE-RELATED"/>
    <property type="match status" value="1"/>
</dbReference>
<accession>A0A1I2IWK0</accession>
<keyword evidence="5" id="KW-0378">Hydrolase</keyword>
<dbReference type="GO" id="GO:0005975">
    <property type="term" value="P:carbohydrate metabolic process"/>
    <property type="evidence" value="ECO:0007669"/>
    <property type="project" value="InterPro"/>
</dbReference>
<feature type="region of interest" description="Disordered" evidence="2">
    <location>
        <begin position="25"/>
        <end position="117"/>
    </location>
</feature>
<organism evidence="5 6">
    <name type="scientific">Nannocystis exedens</name>
    <dbReference type="NCBI Taxonomy" id="54"/>
    <lineage>
        <taxon>Bacteria</taxon>
        <taxon>Pseudomonadati</taxon>
        <taxon>Myxococcota</taxon>
        <taxon>Polyangia</taxon>
        <taxon>Nannocystales</taxon>
        <taxon>Nannocystaceae</taxon>
        <taxon>Nannocystis</taxon>
    </lineage>
</organism>
<keyword evidence="3" id="KW-0732">Signal</keyword>
<dbReference type="InterPro" id="IPR050546">
    <property type="entry name" value="Glycosyl_Hydrlase_16"/>
</dbReference>
<feature type="domain" description="GH16" evidence="4">
    <location>
        <begin position="104"/>
        <end position="332"/>
    </location>
</feature>
<dbReference type="RefSeq" id="WP_245913559.1">
    <property type="nucleotide sequence ID" value="NZ_FOMX01000087.1"/>
</dbReference>
<feature type="chain" id="PRO_5011670047" evidence="3">
    <location>
        <begin position="23"/>
        <end position="332"/>
    </location>
</feature>
<proteinExistence type="inferred from homology"/>
<feature type="signal peptide" evidence="3">
    <location>
        <begin position="1"/>
        <end position="22"/>
    </location>
</feature>
<dbReference type="InterPro" id="IPR000757">
    <property type="entry name" value="Beta-glucanase-like"/>
</dbReference>
<dbReference type="AlphaFoldDB" id="A0A1I2IWK0"/>
<protein>
    <submittedName>
        <fullName evidence="5">Glycosyl hydrolases family 16</fullName>
    </submittedName>
</protein>
<dbReference type="InterPro" id="IPR013320">
    <property type="entry name" value="ConA-like_dom_sf"/>
</dbReference>
<name>A0A1I2IWK0_9BACT</name>
<feature type="compositionally biased region" description="Low complexity" evidence="2">
    <location>
        <begin position="94"/>
        <end position="115"/>
    </location>
</feature>
<feature type="compositionally biased region" description="Polar residues" evidence="2">
    <location>
        <begin position="25"/>
        <end position="34"/>
    </location>
</feature>
<evidence type="ECO:0000313" key="5">
    <source>
        <dbReference type="EMBL" id="SFF45993.1"/>
    </source>
</evidence>
<reference evidence="6" key="1">
    <citation type="submission" date="2016-10" db="EMBL/GenBank/DDBJ databases">
        <authorList>
            <person name="Varghese N."/>
            <person name="Submissions S."/>
        </authorList>
    </citation>
    <scope>NUCLEOTIDE SEQUENCE [LARGE SCALE GENOMIC DNA]</scope>
    <source>
        <strain evidence="6">ATCC 25963</strain>
    </source>
</reference>
<evidence type="ECO:0000256" key="3">
    <source>
        <dbReference type="SAM" id="SignalP"/>
    </source>
</evidence>
<dbReference type="Proteomes" id="UP000199400">
    <property type="component" value="Unassembled WGS sequence"/>
</dbReference>
<dbReference type="CDD" id="cd08023">
    <property type="entry name" value="GH16_laminarinase_like"/>
    <property type="match status" value="1"/>
</dbReference>
<dbReference type="PROSITE" id="PS51762">
    <property type="entry name" value="GH16_2"/>
    <property type="match status" value="1"/>
</dbReference>
<dbReference type="SUPFAM" id="SSF49899">
    <property type="entry name" value="Concanavalin A-like lectins/glucanases"/>
    <property type="match status" value="1"/>
</dbReference>
<dbReference type="PROSITE" id="PS51257">
    <property type="entry name" value="PROKAR_LIPOPROTEIN"/>
    <property type="match status" value="1"/>
</dbReference>
<evidence type="ECO:0000259" key="4">
    <source>
        <dbReference type="PROSITE" id="PS51762"/>
    </source>
</evidence>